<protein>
    <submittedName>
        <fullName evidence="2">Uncharacterized protein</fullName>
    </submittedName>
</protein>
<proteinExistence type="predicted"/>
<reference evidence="2" key="1">
    <citation type="submission" date="2014-09" db="EMBL/GenBank/DDBJ databases">
        <authorList>
            <person name="Magalhaes I.L.F."/>
            <person name="Oliveira U."/>
            <person name="Santos F.R."/>
            <person name="Vidigal T.H.D.A."/>
            <person name="Brescovit A.D."/>
            <person name="Santos A.J."/>
        </authorList>
    </citation>
    <scope>NUCLEOTIDE SEQUENCE</scope>
    <source>
        <tissue evidence="2">Shoot tissue taken approximately 20 cm above the soil surface</tissue>
    </source>
</reference>
<name>A0A0A9E209_ARUDO</name>
<reference evidence="2" key="2">
    <citation type="journal article" date="2015" name="Data Brief">
        <title>Shoot transcriptome of the giant reed, Arundo donax.</title>
        <authorList>
            <person name="Barrero R.A."/>
            <person name="Guerrero F.D."/>
            <person name="Moolhuijzen P."/>
            <person name="Goolsby J.A."/>
            <person name="Tidwell J."/>
            <person name="Bellgard S.E."/>
            <person name="Bellgard M.I."/>
        </authorList>
    </citation>
    <scope>NUCLEOTIDE SEQUENCE</scope>
    <source>
        <tissue evidence="2">Shoot tissue taken approximately 20 cm above the soil surface</tissue>
    </source>
</reference>
<organism evidence="2">
    <name type="scientific">Arundo donax</name>
    <name type="common">Giant reed</name>
    <name type="synonym">Donax arundinaceus</name>
    <dbReference type="NCBI Taxonomy" id="35708"/>
    <lineage>
        <taxon>Eukaryota</taxon>
        <taxon>Viridiplantae</taxon>
        <taxon>Streptophyta</taxon>
        <taxon>Embryophyta</taxon>
        <taxon>Tracheophyta</taxon>
        <taxon>Spermatophyta</taxon>
        <taxon>Magnoliopsida</taxon>
        <taxon>Liliopsida</taxon>
        <taxon>Poales</taxon>
        <taxon>Poaceae</taxon>
        <taxon>PACMAD clade</taxon>
        <taxon>Arundinoideae</taxon>
        <taxon>Arundineae</taxon>
        <taxon>Arundo</taxon>
    </lineage>
</organism>
<keyword evidence="1" id="KW-1133">Transmembrane helix</keyword>
<feature type="transmembrane region" description="Helical" evidence="1">
    <location>
        <begin position="64"/>
        <end position="87"/>
    </location>
</feature>
<dbReference type="AlphaFoldDB" id="A0A0A9E209"/>
<dbReference type="EMBL" id="GBRH01205945">
    <property type="protein sequence ID" value="JAD91950.1"/>
    <property type="molecule type" value="Transcribed_RNA"/>
</dbReference>
<keyword evidence="1" id="KW-0472">Membrane</keyword>
<evidence type="ECO:0000256" key="1">
    <source>
        <dbReference type="SAM" id="Phobius"/>
    </source>
</evidence>
<keyword evidence="1" id="KW-0812">Transmembrane</keyword>
<sequence>MIKSNALLIYVSSFWRLAQDLDTWDLPLHFFYTDLPLHYALARLTPSSLMPTPLAMKKEVSTNMILLALAFIHHAFISSLFELFFIFKVSMKWVCFPCTILYILKLREWYLFGHFPLQYIATFYRRII</sequence>
<accession>A0A0A9E209</accession>
<evidence type="ECO:0000313" key="2">
    <source>
        <dbReference type="EMBL" id="JAD91950.1"/>
    </source>
</evidence>